<dbReference type="InterPro" id="IPR003656">
    <property type="entry name" value="Znf_BED"/>
</dbReference>
<dbReference type="InterPro" id="IPR012337">
    <property type="entry name" value="RNaseH-like_sf"/>
</dbReference>
<evidence type="ECO:0000256" key="3">
    <source>
        <dbReference type="ARBA" id="ARBA00022771"/>
    </source>
</evidence>
<keyword evidence="11" id="KW-1185">Reference proteome</keyword>
<dbReference type="OrthoDB" id="1712654at2759"/>
<dbReference type="SUPFAM" id="SSF53098">
    <property type="entry name" value="Ribonuclease H-like"/>
    <property type="match status" value="1"/>
</dbReference>
<feature type="compositionally biased region" description="Acidic residues" evidence="8">
    <location>
        <begin position="885"/>
        <end position="900"/>
    </location>
</feature>
<dbReference type="Gramene" id="KMS98642">
    <property type="protein sequence ID" value="KMS98642"/>
    <property type="gene ID" value="BVRB_3g070400"/>
</dbReference>
<dbReference type="GO" id="GO:0008270">
    <property type="term" value="F:zinc ion binding"/>
    <property type="evidence" value="ECO:0007669"/>
    <property type="project" value="UniProtKB-KW"/>
</dbReference>
<dbReference type="GO" id="GO:0003677">
    <property type="term" value="F:DNA binding"/>
    <property type="evidence" value="ECO:0007669"/>
    <property type="project" value="UniProtKB-KW"/>
</dbReference>
<dbReference type="InterPro" id="IPR007021">
    <property type="entry name" value="DUF659"/>
</dbReference>
<feature type="region of interest" description="Disordered" evidence="8">
    <location>
        <begin position="879"/>
        <end position="900"/>
    </location>
</feature>
<dbReference type="Proteomes" id="UP000035740">
    <property type="component" value="Unassembled WGS sequence"/>
</dbReference>
<dbReference type="GO" id="GO:0005634">
    <property type="term" value="C:nucleus"/>
    <property type="evidence" value="ECO:0007669"/>
    <property type="project" value="UniProtKB-SubCell"/>
</dbReference>
<feature type="domain" description="BED-type" evidence="9">
    <location>
        <begin position="138"/>
        <end position="194"/>
    </location>
</feature>
<dbReference type="AlphaFoldDB" id="A0A0J8BF65"/>
<feature type="domain" description="BED-type" evidence="9">
    <location>
        <begin position="12"/>
        <end position="68"/>
    </location>
</feature>
<keyword evidence="3 7" id="KW-0863">Zinc-finger</keyword>
<dbReference type="PANTHER" id="PTHR32166:SF105">
    <property type="entry name" value="HAT DIMERIZATION DOMAIN-CONTAINING PROTEIN"/>
    <property type="match status" value="1"/>
</dbReference>
<dbReference type="Pfam" id="PF04937">
    <property type="entry name" value="DUF659"/>
    <property type="match status" value="1"/>
</dbReference>
<evidence type="ECO:0000313" key="11">
    <source>
        <dbReference type="Proteomes" id="UP000035740"/>
    </source>
</evidence>
<name>A0A0J8BF65_BETVV</name>
<keyword evidence="6" id="KW-0539">Nucleus</keyword>
<keyword evidence="5" id="KW-0238">DNA-binding</keyword>
<evidence type="ECO:0000313" key="10">
    <source>
        <dbReference type="EMBL" id="KMS98642.1"/>
    </source>
</evidence>
<evidence type="ECO:0000256" key="4">
    <source>
        <dbReference type="ARBA" id="ARBA00022833"/>
    </source>
</evidence>
<dbReference type="OMA" id="DPASWWQ"/>
<evidence type="ECO:0000256" key="2">
    <source>
        <dbReference type="ARBA" id="ARBA00022723"/>
    </source>
</evidence>
<sequence>MMGEMVPLRPAGYVDPGWEHGTAQDEKKKKVKCNYCGKVVSGGIYRLKQHLARVSGEVTYCERAPEEVYLKMRGNLEGCRSNKKPKLSENDEQTYLNFQSPDDDDDDAMENAGYRRKGKKVMNDKSLVLNLTPLRSLGYVDPGWEHGIAQDERKKKVKCNYCGKIVSGGINRFKQHLARIPGEVAPCKNAPDEVYMKIKENMKWHRRGRRHRMPDSKETPSFFVHSDNEPEEDEPEEDVLHHLSKDRVVIGDKRLGKDFRRGFSGMSSGSGSEMYLKKSRLNSSVFKTSMSHMPLTYKQGSCGSNKRNRREVVSAICEFFYYAGIPMEVANSLSFQKMLELVGYYGPGLIGPSSRMIAGRFLQDELSTVKSYLAEYRTCWAVTGCSIMADSWKNSQDRTLINFLVSCPRGVYFVSLVDATELIDDPLSLFKLLDKVVDEIGEENVVQVVTQNTQTFKTAGKMLEDKRKNLFWTPCAAFCMDRILEDFTKMKLVGECIEKAQKVSKFIYNRIWLLNFMKKEHTEGQDILRPAITRNAATFISLQGVYDHRISLRRMFQSNKWHICRFSRTDDGKEVEKIVSNASFWKKMQYVLKSVDPVLQALHKVDSNSNLSMPYVYSDILRAKFTIKSMHGDDVHKYGPFWSVIDSHLSSLFHHPLCVAAYSLNPAYRYRPDYQANPEVVRGLNECIVRLEPDRGRQISASMQISDFISAKADFGTELAISTRTELDPAVWWQQHGINCLELQQLAVRVLSQTCSSFGCEHNWSIYDQIHCERQNPLVHKKFTDFLYAHYNLRLRERQIRQSNELMSLDSALLEGLLDDWVVDQAGRQAMQDDEQDMFDHGDGYDYDILEYDDGNSYLRRGSLDMGTLADVEPLEVHHNAGPATDDDAELDFLDDDLTD</sequence>
<evidence type="ECO:0000259" key="9">
    <source>
        <dbReference type="PROSITE" id="PS50808"/>
    </source>
</evidence>
<gene>
    <name evidence="10" type="ORF">BVRB_3g070400</name>
</gene>
<keyword evidence="2" id="KW-0479">Metal-binding</keyword>
<dbReference type="Pfam" id="PF05699">
    <property type="entry name" value="Dimer_Tnp_hAT"/>
    <property type="match status" value="1"/>
</dbReference>
<dbReference type="EMBL" id="KQ090248">
    <property type="protein sequence ID" value="KMS98642.1"/>
    <property type="molecule type" value="Genomic_DNA"/>
</dbReference>
<accession>A0A0J8BF65</accession>
<evidence type="ECO:0000256" key="5">
    <source>
        <dbReference type="ARBA" id="ARBA00023125"/>
    </source>
</evidence>
<reference evidence="10 11" key="1">
    <citation type="journal article" date="2014" name="Nature">
        <title>The genome of the recently domesticated crop plant sugar beet (Beta vulgaris).</title>
        <authorList>
            <person name="Dohm J.C."/>
            <person name="Minoche A.E."/>
            <person name="Holtgrawe D."/>
            <person name="Capella-Gutierrez S."/>
            <person name="Zakrzewski F."/>
            <person name="Tafer H."/>
            <person name="Rupp O."/>
            <person name="Sorensen T.R."/>
            <person name="Stracke R."/>
            <person name="Reinhardt R."/>
            <person name="Goesmann A."/>
            <person name="Kraft T."/>
            <person name="Schulz B."/>
            <person name="Stadler P.F."/>
            <person name="Schmidt T."/>
            <person name="Gabaldon T."/>
            <person name="Lehrach H."/>
            <person name="Weisshaar B."/>
            <person name="Himmelbauer H."/>
        </authorList>
    </citation>
    <scope>NUCLEOTIDE SEQUENCE [LARGE SCALE GENOMIC DNA]</scope>
    <source>
        <tissue evidence="10">Taproot</tissue>
    </source>
</reference>
<feature type="region of interest" description="Disordered" evidence="8">
    <location>
        <begin position="206"/>
        <end position="239"/>
    </location>
</feature>
<protein>
    <recommendedName>
        <fullName evidence="9">BED-type domain-containing protein</fullName>
    </recommendedName>
</protein>
<proteinExistence type="predicted"/>
<dbReference type="GO" id="GO:0046983">
    <property type="term" value="F:protein dimerization activity"/>
    <property type="evidence" value="ECO:0007669"/>
    <property type="project" value="InterPro"/>
</dbReference>
<keyword evidence="4" id="KW-0862">Zinc</keyword>
<dbReference type="PROSITE" id="PS50808">
    <property type="entry name" value="ZF_BED"/>
    <property type="match status" value="2"/>
</dbReference>
<evidence type="ECO:0000256" key="1">
    <source>
        <dbReference type="ARBA" id="ARBA00004123"/>
    </source>
</evidence>
<comment type="subcellular location">
    <subcellularLocation>
        <location evidence="1">Nucleus</location>
    </subcellularLocation>
</comment>
<evidence type="ECO:0000256" key="7">
    <source>
        <dbReference type="PROSITE-ProRule" id="PRU00027"/>
    </source>
</evidence>
<dbReference type="KEGG" id="bvg:104906957"/>
<dbReference type="Pfam" id="PF02892">
    <property type="entry name" value="zf-BED"/>
    <property type="match status" value="2"/>
</dbReference>
<evidence type="ECO:0000256" key="8">
    <source>
        <dbReference type="SAM" id="MobiDB-lite"/>
    </source>
</evidence>
<organism evidence="10 11">
    <name type="scientific">Beta vulgaris subsp. vulgaris</name>
    <name type="common">Beet</name>
    <dbReference type="NCBI Taxonomy" id="3555"/>
    <lineage>
        <taxon>Eukaryota</taxon>
        <taxon>Viridiplantae</taxon>
        <taxon>Streptophyta</taxon>
        <taxon>Embryophyta</taxon>
        <taxon>Tracheophyta</taxon>
        <taxon>Spermatophyta</taxon>
        <taxon>Magnoliopsida</taxon>
        <taxon>eudicotyledons</taxon>
        <taxon>Gunneridae</taxon>
        <taxon>Pentapetalae</taxon>
        <taxon>Caryophyllales</taxon>
        <taxon>Chenopodiaceae</taxon>
        <taxon>Betoideae</taxon>
        <taxon>Beta</taxon>
    </lineage>
</organism>
<evidence type="ECO:0000256" key="6">
    <source>
        <dbReference type="ARBA" id="ARBA00023242"/>
    </source>
</evidence>
<dbReference type="PANTHER" id="PTHR32166">
    <property type="entry name" value="OSJNBA0013A04.12 PROTEIN"/>
    <property type="match status" value="1"/>
</dbReference>
<dbReference type="InterPro" id="IPR008906">
    <property type="entry name" value="HATC_C_dom"/>
</dbReference>
<dbReference type="eggNOG" id="ENOG502QQE0">
    <property type="taxonomic scope" value="Eukaryota"/>
</dbReference>